<reference evidence="2 3" key="1">
    <citation type="submission" date="2018-10" db="EMBL/GenBank/DDBJ databases">
        <title>Rhodobacter sp . BO-81.</title>
        <authorList>
            <person name="Im W.T."/>
        </authorList>
    </citation>
    <scope>NUCLEOTIDE SEQUENCE [LARGE SCALE GENOMIC DNA]</scope>
    <source>
        <strain evidence="2 3">BO-81</strain>
    </source>
</reference>
<feature type="domain" description="T6SS Phospholipase effector Tle1-like catalytic" evidence="1">
    <location>
        <begin position="56"/>
        <end position="300"/>
    </location>
</feature>
<evidence type="ECO:0000259" key="1">
    <source>
        <dbReference type="Pfam" id="PF09994"/>
    </source>
</evidence>
<name>A0A421BSR1_9RHOB</name>
<organism evidence="2 3">
    <name type="scientific">Paenirhodobacter hankyongi</name>
    <dbReference type="NCBI Taxonomy" id="2294033"/>
    <lineage>
        <taxon>Bacteria</taxon>
        <taxon>Pseudomonadati</taxon>
        <taxon>Pseudomonadota</taxon>
        <taxon>Alphaproteobacteria</taxon>
        <taxon>Rhodobacterales</taxon>
        <taxon>Rhodobacter group</taxon>
        <taxon>Paenirhodobacter</taxon>
    </lineage>
</organism>
<proteinExistence type="predicted"/>
<dbReference type="Proteomes" id="UP000279673">
    <property type="component" value="Unassembled WGS sequence"/>
</dbReference>
<accession>A0A421BSR1</accession>
<dbReference type="PANTHER" id="PTHR33840">
    <property type="match status" value="1"/>
</dbReference>
<dbReference type="InterPro" id="IPR018712">
    <property type="entry name" value="Tle1-like_cat"/>
</dbReference>
<dbReference type="PANTHER" id="PTHR33840:SF1">
    <property type="entry name" value="TLE1 PHOSPHOLIPASE DOMAIN-CONTAINING PROTEIN"/>
    <property type="match status" value="1"/>
</dbReference>
<gene>
    <name evidence="2" type="ORF">DYS74_05475</name>
</gene>
<protein>
    <submittedName>
        <fullName evidence="2">DUF2235 domain-containing protein</fullName>
    </submittedName>
</protein>
<evidence type="ECO:0000313" key="3">
    <source>
        <dbReference type="Proteomes" id="UP000279673"/>
    </source>
</evidence>
<sequence>MRGGDGRGFHRPHPGRLRVMRGLIERLVAFARHHLHRRQPEAAPPAPRTRGPVDHVLLLDGTLGALDPARITSIGLIWRFLRRRVPRASIYYGKGLQFREWRDLTDVWFGWGVNAQIRRAYGWLAMRYRPGDRIFVIGYSRGAFAARSLAGMIERVGLLRPEEATERNVTLAWRHYEGVLSPEAFRHAHCHAETAIEMVGAFDTVRALGVQFPLLWMLSEPRYRFHDHRLGPSVRHGFHALALHETRSVLEPLLWASENTGAARIEQVWFRGCHGDIGGQLGVFEASRPLANIPLVWMLHRAAELGLALPEGWEDAFPTDPLAPSVGSWSSWGKLFWLRAPRVIGRDPSESVHDTAFIAGREWWLTIRPWLAEKGARIRRLGKRRSVRLAHDEAGGGADGIEPVVVHAADLAPRDPG</sequence>
<dbReference type="EMBL" id="RCHI01000004">
    <property type="protein sequence ID" value="RLL71329.1"/>
    <property type="molecule type" value="Genomic_DNA"/>
</dbReference>
<keyword evidence="3" id="KW-1185">Reference proteome</keyword>
<dbReference type="AlphaFoldDB" id="A0A421BSR1"/>
<comment type="caution">
    <text evidence="2">The sequence shown here is derived from an EMBL/GenBank/DDBJ whole genome shotgun (WGS) entry which is preliminary data.</text>
</comment>
<evidence type="ECO:0000313" key="2">
    <source>
        <dbReference type="EMBL" id="RLL71329.1"/>
    </source>
</evidence>
<dbReference type="Pfam" id="PF09994">
    <property type="entry name" value="T6SS_Tle1-like_cat"/>
    <property type="match status" value="1"/>
</dbReference>